<protein>
    <submittedName>
        <fullName evidence="2">Uncharacterized protein</fullName>
    </submittedName>
</protein>
<organism evidence="2 3">
    <name type="scientific">Aureibacillus halotolerans</name>
    <dbReference type="NCBI Taxonomy" id="1508390"/>
    <lineage>
        <taxon>Bacteria</taxon>
        <taxon>Bacillati</taxon>
        <taxon>Bacillota</taxon>
        <taxon>Bacilli</taxon>
        <taxon>Bacillales</taxon>
        <taxon>Bacillaceae</taxon>
        <taxon>Aureibacillus</taxon>
    </lineage>
</organism>
<evidence type="ECO:0000313" key="3">
    <source>
        <dbReference type="Proteomes" id="UP000295632"/>
    </source>
</evidence>
<feature type="transmembrane region" description="Helical" evidence="1">
    <location>
        <begin position="22"/>
        <end position="42"/>
    </location>
</feature>
<evidence type="ECO:0000256" key="1">
    <source>
        <dbReference type="SAM" id="Phobius"/>
    </source>
</evidence>
<proteinExistence type="predicted"/>
<accession>A0A4R6TWX5</accession>
<evidence type="ECO:0000313" key="2">
    <source>
        <dbReference type="EMBL" id="TDQ38380.1"/>
    </source>
</evidence>
<dbReference type="EMBL" id="SNYJ01000010">
    <property type="protein sequence ID" value="TDQ38380.1"/>
    <property type="molecule type" value="Genomic_DNA"/>
</dbReference>
<keyword evidence="3" id="KW-1185">Reference proteome</keyword>
<sequence>MRINHINDPQGVSEMKSKEKKLWVMCIGLFILFAINTTLYEIEKHKMISARELMLELIAADGAEDFESDVPDDKLENLIEYIQSYKMDRFDSLLRIEGTDKTYVVHYINMNNRELQITDVTVEEGTKEDIN</sequence>
<dbReference type="Proteomes" id="UP000295632">
    <property type="component" value="Unassembled WGS sequence"/>
</dbReference>
<keyword evidence="1" id="KW-1133">Transmembrane helix</keyword>
<keyword evidence="1" id="KW-0812">Transmembrane</keyword>
<gene>
    <name evidence="2" type="ORF">EV213_110127</name>
</gene>
<name>A0A4R6TWX5_9BACI</name>
<dbReference type="AlphaFoldDB" id="A0A4R6TWX5"/>
<comment type="caution">
    <text evidence="2">The sequence shown here is derived from an EMBL/GenBank/DDBJ whole genome shotgun (WGS) entry which is preliminary data.</text>
</comment>
<reference evidence="2 3" key="1">
    <citation type="submission" date="2019-03" db="EMBL/GenBank/DDBJ databases">
        <title>Genomic Encyclopedia of Type Strains, Phase IV (KMG-IV): sequencing the most valuable type-strain genomes for metagenomic binning, comparative biology and taxonomic classification.</title>
        <authorList>
            <person name="Goeker M."/>
        </authorList>
    </citation>
    <scope>NUCLEOTIDE SEQUENCE [LARGE SCALE GENOMIC DNA]</scope>
    <source>
        <strain evidence="2 3">DSM 28697</strain>
    </source>
</reference>
<keyword evidence="1" id="KW-0472">Membrane</keyword>